<reference evidence="3 5" key="2">
    <citation type="submission" date="2016-10" db="EMBL/GenBank/DDBJ databases">
        <authorList>
            <person name="Varghese N."/>
            <person name="Submissions S."/>
        </authorList>
    </citation>
    <scope>NUCLEOTIDE SEQUENCE [LARGE SCALE GENOMIC DNA]</scope>
    <source>
        <strain evidence="3 5">CBMB27</strain>
    </source>
</reference>
<dbReference type="EMBL" id="FOPK01000012">
    <property type="protein sequence ID" value="SFH04453.1"/>
    <property type="molecule type" value="Genomic_DNA"/>
</dbReference>
<organism evidence="3 5">
    <name type="scientific">Methylobacterium phyllosphaerae</name>
    <dbReference type="NCBI Taxonomy" id="418223"/>
    <lineage>
        <taxon>Bacteria</taxon>
        <taxon>Pseudomonadati</taxon>
        <taxon>Pseudomonadota</taxon>
        <taxon>Alphaproteobacteria</taxon>
        <taxon>Hyphomicrobiales</taxon>
        <taxon>Methylobacteriaceae</taxon>
        <taxon>Methylobacterium</taxon>
    </lineage>
</organism>
<dbReference type="KEGG" id="mphy:MCBMB27_02471"/>
<keyword evidence="4" id="KW-1185">Reference proteome</keyword>
<accession>A0AAE8L750</accession>
<dbReference type="Proteomes" id="UP000199140">
    <property type="component" value="Unassembled WGS sequence"/>
</dbReference>
<keyword evidence="1" id="KW-0732">Signal</keyword>
<evidence type="ECO:0000313" key="5">
    <source>
        <dbReference type="Proteomes" id="UP000199140"/>
    </source>
</evidence>
<feature type="chain" id="PRO_5042064924" description="Secreted protein" evidence="1">
    <location>
        <begin position="34"/>
        <end position="270"/>
    </location>
</feature>
<feature type="signal peptide" evidence="1">
    <location>
        <begin position="1"/>
        <end position="33"/>
    </location>
</feature>
<evidence type="ECO:0000313" key="4">
    <source>
        <dbReference type="Proteomes" id="UP000185487"/>
    </source>
</evidence>
<dbReference type="RefSeq" id="WP_075380493.1">
    <property type="nucleotide sequence ID" value="NZ_CP015367.1"/>
</dbReference>
<dbReference type="AlphaFoldDB" id="A0AAE8L750"/>
<dbReference type="Proteomes" id="UP000185487">
    <property type="component" value="Chromosome"/>
</dbReference>
<gene>
    <name evidence="2" type="ORF">MCBMB27_02471</name>
    <name evidence="3" type="ORF">SAMN05192567_112201</name>
</gene>
<evidence type="ECO:0008006" key="6">
    <source>
        <dbReference type="Google" id="ProtNLM"/>
    </source>
</evidence>
<proteinExistence type="predicted"/>
<sequence>MFKRTVRPSVWRARGRAAGWTAVLLALTTPAWAADGPVDLKAPADLIPGLAAMPQIAAPADDAERRINAAVKRLDTKALAAARACKAQDGKNGSWERTVEIPMRGPRFLSFVISDSMYCGGAHPNSSTMSIVYDLTTGAPVDWTTLLPASLTGTLALAEGAGGTKMVTLASKTLHELYLAGYRPRTGDPKSVDADKECREAVTETYDGQPPAMMAWLDAKVGGLAVQFDLAHVVQACADPVVIPTATLRRKGAQPLLTEAIEAAHAQAMK</sequence>
<protein>
    <recommendedName>
        <fullName evidence="6">Secreted protein</fullName>
    </recommendedName>
</protein>
<dbReference type="Gene3D" id="3.30.565.40">
    <property type="entry name" value="Fervidobacterium nodosum Rt17-B1 like"/>
    <property type="match status" value="1"/>
</dbReference>
<name>A0AAE8L750_9HYPH</name>
<dbReference type="EMBL" id="CP015367">
    <property type="protein sequence ID" value="APT31762.1"/>
    <property type="molecule type" value="Genomic_DNA"/>
</dbReference>
<reference evidence="2 4" key="1">
    <citation type="submission" date="2016-04" db="EMBL/GenBank/DDBJ databases">
        <title>Complete genome sequencing and analysis of CBMB27, Methylobacterium phyllosphaerae isolated from leaf tissues of rice (Oryza sativa L.).</title>
        <authorList>
            <person name="Lee Y."/>
            <person name="Hwangbo K."/>
            <person name="Chung H."/>
            <person name="Yoo J."/>
            <person name="Kim K.Y."/>
            <person name="Sa T.M."/>
            <person name="Um Y."/>
            <person name="Madhaiyan M."/>
        </authorList>
    </citation>
    <scope>NUCLEOTIDE SEQUENCE [LARGE SCALE GENOMIC DNA]</scope>
    <source>
        <strain evidence="2 4">CBMB27</strain>
    </source>
</reference>
<evidence type="ECO:0000313" key="2">
    <source>
        <dbReference type="EMBL" id="APT31762.1"/>
    </source>
</evidence>
<evidence type="ECO:0000256" key="1">
    <source>
        <dbReference type="SAM" id="SignalP"/>
    </source>
</evidence>
<evidence type="ECO:0000313" key="3">
    <source>
        <dbReference type="EMBL" id="SFH04453.1"/>
    </source>
</evidence>